<dbReference type="PANTHER" id="PTHR13833:SF73">
    <property type="entry name" value="NHL DOMAIN-CONTAINING PROTEIN"/>
    <property type="match status" value="1"/>
</dbReference>
<accession>A0AAV9BDR1</accession>
<keyword evidence="1" id="KW-0677">Repeat</keyword>
<feature type="signal peptide" evidence="3">
    <location>
        <begin position="1"/>
        <end position="25"/>
    </location>
</feature>
<dbReference type="Gene3D" id="2.120.10.30">
    <property type="entry name" value="TolB, C-terminal domain"/>
    <property type="match status" value="1"/>
</dbReference>
<organism evidence="4 5">
    <name type="scientific">Acorus gramineus</name>
    <name type="common">Dwarf sweet flag</name>
    <dbReference type="NCBI Taxonomy" id="55184"/>
    <lineage>
        <taxon>Eukaryota</taxon>
        <taxon>Viridiplantae</taxon>
        <taxon>Streptophyta</taxon>
        <taxon>Embryophyta</taxon>
        <taxon>Tracheophyta</taxon>
        <taxon>Spermatophyta</taxon>
        <taxon>Magnoliopsida</taxon>
        <taxon>Liliopsida</taxon>
        <taxon>Acoraceae</taxon>
        <taxon>Acorus</taxon>
    </lineage>
</organism>
<reference evidence="4" key="2">
    <citation type="submission" date="2023-06" db="EMBL/GenBank/DDBJ databases">
        <authorList>
            <person name="Ma L."/>
            <person name="Liu K.-W."/>
            <person name="Li Z."/>
            <person name="Hsiao Y.-Y."/>
            <person name="Qi Y."/>
            <person name="Fu T."/>
            <person name="Tang G."/>
            <person name="Zhang D."/>
            <person name="Sun W.-H."/>
            <person name="Liu D.-K."/>
            <person name="Li Y."/>
            <person name="Chen G.-Z."/>
            <person name="Liu X.-D."/>
            <person name="Liao X.-Y."/>
            <person name="Jiang Y.-T."/>
            <person name="Yu X."/>
            <person name="Hao Y."/>
            <person name="Huang J."/>
            <person name="Zhao X.-W."/>
            <person name="Ke S."/>
            <person name="Chen Y.-Y."/>
            <person name="Wu W.-L."/>
            <person name="Hsu J.-L."/>
            <person name="Lin Y.-F."/>
            <person name="Huang M.-D."/>
            <person name="Li C.-Y."/>
            <person name="Huang L."/>
            <person name="Wang Z.-W."/>
            <person name="Zhao X."/>
            <person name="Zhong W.-Y."/>
            <person name="Peng D.-H."/>
            <person name="Ahmad S."/>
            <person name="Lan S."/>
            <person name="Zhang J.-S."/>
            <person name="Tsai W.-C."/>
            <person name="Van De Peer Y."/>
            <person name="Liu Z.-J."/>
        </authorList>
    </citation>
    <scope>NUCLEOTIDE SEQUENCE</scope>
    <source>
        <strain evidence="4">SCP</strain>
        <tissue evidence="4">Leaves</tissue>
    </source>
</reference>
<gene>
    <name evidence="4" type="ORF">QJS04_geneDACA000839</name>
</gene>
<dbReference type="InterPro" id="IPR011042">
    <property type="entry name" value="6-blade_b-propeller_TolB-like"/>
</dbReference>
<comment type="caution">
    <text evidence="4">The sequence shown here is derived from an EMBL/GenBank/DDBJ whole genome shotgun (WGS) entry which is preliminary data.</text>
</comment>
<name>A0AAV9BDR1_ACOGR</name>
<dbReference type="Proteomes" id="UP001179952">
    <property type="component" value="Unassembled WGS sequence"/>
</dbReference>
<dbReference type="AlphaFoldDB" id="A0AAV9BDR1"/>
<evidence type="ECO:0000256" key="2">
    <source>
        <dbReference type="SAM" id="MobiDB-lite"/>
    </source>
</evidence>
<sequence length="484" mass="53216">MKIFAHPLIFLTISIAATLKFHVEAATPTGALIKHFSSLLKWTTTSPDIPETEGNVIQFENGYLVETIVEGNKLGFVPYAIRVSPDGELLAVNSINSNIVRITPPLSQYSRARLVAGSFQGYVGLVDGKPSDARFNHPKGVTMDNKGNVYVADTLNMAIRKIGETGVTTIAGGRSNVAGYRDGPSDDAKFSNDFDVVYVESTCSLLVIDRGNAALRQISLQQEDCDHQSSSISASDVILVLGAVLIGYASCWLQHGSGPSFPTETKQISETELKDHASRKKPSLLIETLTEDPDAGWPSFGRLVLDLFKFSMEALLNGFLSLVPLHWTLGISNKSLTQPKESLMMPEENKAGPAQVQKLRSSAPSLSETRTSNVYMQTLKTQKSKQLTPTTKDPSASIKHRSSKRQEFAEFYGSSSEAAHQLSSKIQKERTRHRHRDKSGEVVFGAVGMEQPKPTEIKSVDYSDPKFDHFNIRSKFGAEDQFRF</sequence>
<feature type="chain" id="PRO_5043843856" evidence="3">
    <location>
        <begin position="26"/>
        <end position="484"/>
    </location>
</feature>
<keyword evidence="3" id="KW-0732">Signal</keyword>
<proteinExistence type="predicted"/>
<evidence type="ECO:0000256" key="3">
    <source>
        <dbReference type="SAM" id="SignalP"/>
    </source>
</evidence>
<feature type="region of interest" description="Disordered" evidence="2">
    <location>
        <begin position="380"/>
        <end position="437"/>
    </location>
</feature>
<feature type="compositionally biased region" description="Polar residues" evidence="2">
    <location>
        <begin position="413"/>
        <end position="425"/>
    </location>
</feature>
<protein>
    <submittedName>
        <fullName evidence="4">Uncharacterized protein</fullName>
    </submittedName>
</protein>
<evidence type="ECO:0000256" key="1">
    <source>
        <dbReference type="ARBA" id="ARBA00022737"/>
    </source>
</evidence>
<evidence type="ECO:0000313" key="5">
    <source>
        <dbReference type="Proteomes" id="UP001179952"/>
    </source>
</evidence>
<feature type="compositionally biased region" description="Polar residues" evidence="2">
    <location>
        <begin position="380"/>
        <end position="394"/>
    </location>
</feature>
<reference evidence="4" key="1">
    <citation type="journal article" date="2023" name="Nat. Commun.">
        <title>Diploid and tetraploid genomes of Acorus and the evolution of monocots.</title>
        <authorList>
            <person name="Ma L."/>
            <person name="Liu K.W."/>
            <person name="Li Z."/>
            <person name="Hsiao Y.Y."/>
            <person name="Qi Y."/>
            <person name="Fu T."/>
            <person name="Tang G.D."/>
            <person name="Zhang D."/>
            <person name="Sun W.H."/>
            <person name="Liu D.K."/>
            <person name="Li Y."/>
            <person name="Chen G.Z."/>
            <person name="Liu X.D."/>
            <person name="Liao X.Y."/>
            <person name="Jiang Y.T."/>
            <person name="Yu X."/>
            <person name="Hao Y."/>
            <person name="Huang J."/>
            <person name="Zhao X.W."/>
            <person name="Ke S."/>
            <person name="Chen Y.Y."/>
            <person name="Wu W.L."/>
            <person name="Hsu J.L."/>
            <person name="Lin Y.F."/>
            <person name="Huang M.D."/>
            <person name="Li C.Y."/>
            <person name="Huang L."/>
            <person name="Wang Z.W."/>
            <person name="Zhao X."/>
            <person name="Zhong W.Y."/>
            <person name="Peng D.H."/>
            <person name="Ahmad S."/>
            <person name="Lan S."/>
            <person name="Zhang J.S."/>
            <person name="Tsai W.C."/>
            <person name="Van de Peer Y."/>
            <person name="Liu Z.J."/>
        </authorList>
    </citation>
    <scope>NUCLEOTIDE SEQUENCE</scope>
    <source>
        <strain evidence="4">SCP</strain>
    </source>
</reference>
<evidence type="ECO:0000313" key="4">
    <source>
        <dbReference type="EMBL" id="KAK1274751.1"/>
    </source>
</evidence>
<dbReference type="InterPro" id="IPR001258">
    <property type="entry name" value="NHL_repeat"/>
</dbReference>
<dbReference type="EMBL" id="JAUJYN010000003">
    <property type="protein sequence ID" value="KAK1274751.1"/>
    <property type="molecule type" value="Genomic_DNA"/>
</dbReference>
<dbReference type="PANTHER" id="PTHR13833">
    <property type="match status" value="1"/>
</dbReference>
<dbReference type="Pfam" id="PF01436">
    <property type="entry name" value="NHL"/>
    <property type="match status" value="1"/>
</dbReference>
<keyword evidence="5" id="KW-1185">Reference proteome</keyword>
<dbReference type="SUPFAM" id="SSF101898">
    <property type="entry name" value="NHL repeat"/>
    <property type="match status" value="1"/>
</dbReference>